<dbReference type="Gene3D" id="3.10.180.20">
    <property type="entry name" value="N-Acetylglucosaminyltransferase I, Domain 2"/>
    <property type="match status" value="1"/>
</dbReference>
<comment type="subcellular location">
    <subcellularLocation>
        <location evidence="2">Golgi apparatus membrane</location>
        <topology evidence="2">Single-pass type II membrane protein</topology>
    </subcellularLocation>
</comment>
<comment type="caution">
    <text evidence="19">The sequence shown here is derived from an EMBL/GenBank/DDBJ whole genome shotgun (WGS) entry which is preliminary data.</text>
</comment>
<dbReference type="GO" id="GO:0000139">
    <property type="term" value="C:Golgi membrane"/>
    <property type="evidence" value="ECO:0007669"/>
    <property type="project" value="UniProtKB-SubCell"/>
</dbReference>
<evidence type="ECO:0000256" key="13">
    <source>
        <dbReference type="ARBA" id="ARBA00023211"/>
    </source>
</evidence>
<keyword evidence="7 18" id="KW-0812">Transmembrane</keyword>
<dbReference type="Proteomes" id="UP000324907">
    <property type="component" value="Unassembled WGS sequence"/>
</dbReference>
<comment type="similarity">
    <text evidence="4">Belongs to the glycosyltransferase 13 family.</text>
</comment>
<dbReference type="EC" id="2.4.1.101" evidence="14"/>
<evidence type="ECO:0000256" key="9">
    <source>
        <dbReference type="ARBA" id="ARBA00022968"/>
    </source>
</evidence>
<evidence type="ECO:0000256" key="5">
    <source>
        <dbReference type="ARBA" id="ARBA00022676"/>
    </source>
</evidence>
<feature type="region of interest" description="Disordered" evidence="17">
    <location>
        <begin position="1"/>
        <end position="29"/>
    </location>
</feature>
<evidence type="ECO:0000313" key="19">
    <source>
        <dbReference type="EMBL" id="KAA0165226.1"/>
    </source>
</evidence>
<dbReference type="Gene3D" id="3.90.550.10">
    <property type="entry name" value="Spore Coat Polysaccharide Biosynthesis Protein SpsA, Chain A"/>
    <property type="match status" value="1"/>
</dbReference>
<keyword evidence="8" id="KW-0479">Metal-binding</keyword>
<evidence type="ECO:0000256" key="6">
    <source>
        <dbReference type="ARBA" id="ARBA00022679"/>
    </source>
</evidence>
<evidence type="ECO:0000256" key="4">
    <source>
        <dbReference type="ARBA" id="ARBA00006492"/>
    </source>
</evidence>
<keyword evidence="6" id="KW-0808">Transferase</keyword>
<keyword evidence="5" id="KW-0328">Glycosyltransferase</keyword>
<dbReference type="InterPro" id="IPR004139">
    <property type="entry name" value="Glyco_trans_13"/>
</dbReference>
<feature type="compositionally biased region" description="Low complexity" evidence="17">
    <location>
        <begin position="186"/>
        <end position="198"/>
    </location>
</feature>
<dbReference type="UniPathway" id="UPA00378"/>
<feature type="transmembrane region" description="Helical" evidence="18">
    <location>
        <begin position="43"/>
        <end position="63"/>
    </location>
</feature>
<evidence type="ECO:0000256" key="1">
    <source>
        <dbReference type="ARBA" id="ARBA00001936"/>
    </source>
</evidence>
<evidence type="ECO:0000256" key="16">
    <source>
        <dbReference type="ARBA" id="ARBA00049421"/>
    </source>
</evidence>
<evidence type="ECO:0000256" key="10">
    <source>
        <dbReference type="ARBA" id="ARBA00022989"/>
    </source>
</evidence>
<evidence type="ECO:0000313" key="20">
    <source>
        <dbReference type="Proteomes" id="UP000324907"/>
    </source>
</evidence>
<keyword evidence="10 18" id="KW-1133">Transmembrane helix</keyword>
<dbReference type="AlphaFoldDB" id="A0A5A8DIK9"/>
<dbReference type="GO" id="GO:0003827">
    <property type="term" value="F:alpha-1,3-mannosylglycoprotein 2-beta-N-acetylglucosaminyltransferase activity"/>
    <property type="evidence" value="ECO:0007669"/>
    <property type="project" value="UniProtKB-EC"/>
</dbReference>
<gene>
    <name evidence="19" type="ORF">FNF28_03507</name>
</gene>
<feature type="compositionally biased region" description="Basic and acidic residues" evidence="17">
    <location>
        <begin position="1"/>
        <end position="10"/>
    </location>
</feature>
<protein>
    <recommendedName>
        <fullName evidence="14">alpha-1,3-mannosyl-glycoprotein 2-beta-N-acetylglucosaminyltransferase</fullName>
        <ecNumber evidence="14">2.4.1.101</ecNumber>
    </recommendedName>
    <alternativeName>
        <fullName evidence="15">N-glycosyl-oligosaccharide-glycoprotein N-acetylglucosaminyltransferase I</fullName>
    </alternativeName>
</protein>
<evidence type="ECO:0000256" key="17">
    <source>
        <dbReference type="SAM" id="MobiDB-lite"/>
    </source>
</evidence>
<evidence type="ECO:0000256" key="15">
    <source>
        <dbReference type="ARBA" id="ARBA00041712"/>
    </source>
</evidence>
<evidence type="ECO:0000256" key="18">
    <source>
        <dbReference type="SAM" id="Phobius"/>
    </source>
</evidence>
<sequence>MFGSADDSKPIARRFPRRPVRAGKDATGGPGVASFARAYRVPIMIAVLVATVVTTAAVTSALVSRGPPKRPGIDAATLAGTCSAAADKARQDLAGLVVAALSSSASTQQQGSAGLAALASFASELPGPVASALAAAGGLPKGVPAGSTPPGEPPSSGPAIQRVPKDGADVWGEEGAGTSQADREQPQQQQQQPTQQHGRPPKTRGPGGPPPSTTGPSGGAATGVVPAPASPSAARALLVICYNRPAYLRRTLEAVLARLPATDRPHIVVSQDGHLPEVTAVVGDMQKQFRATAPDIAFSHIHHTQSAESGDDGFGYMKLSRHFGWALGNVFDRGHPRVIVLEDDLEIAADFFEYFSAVAPVLDADSTLLAASAYNDIGQPAFVADSARVYRSDFFPGLGWMLTRRAWAELGPKWPRGFWDDWLREPAQRKGRAFLRPEVSRTRTFGERGVSQSQFFHQYLSNIKLNAEPVAWGSVDLQYLLKPTYDRALDAAVAAAQGVPASSVVAKDCSALPRPPATGSHPLSVATRAGSLGAAFKVDYGSVGAYPRAAGAFGFIADVKAGVPRTAYRGVVSLQHKGCFVYLVPAGGAPLPER</sequence>
<keyword evidence="9" id="KW-0735">Signal-anchor</keyword>
<evidence type="ECO:0000256" key="8">
    <source>
        <dbReference type="ARBA" id="ARBA00022723"/>
    </source>
</evidence>
<keyword evidence="11" id="KW-0333">Golgi apparatus</keyword>
<accession>A0A5A8DIK9</accession>
<organism evidence="19 20">
    <name type="scientific">Cafeteria roenbergensis</name>
    <name type="common">Marine flagellate</name>
    <dbReference type="NCBI Taxonomy" id="33653"/>
    <lineage>
        <taxon>Eukaryota</taxon>
        <taxon>Sar</taxon>
        <taxon>Stramenopiles</taxon>
        <taxon>Bigyra</taxon>
        <taxon>Opalozoa</taxon>
        <taxon>Bicosoecida</taxon>
        <taxon>Cafeteriaceae</taxon>
        <taxon>Cafeteria</taxon>
    </lineage>
</organism>
<dbReference type="PANTHER" id="PTHR10468:SF0">
    <property type="entry name" value="ALPHA-1,3-MANNOSYL-GLYCOPROTEIN 2-BETA-N-ACETYLGLUCOSAMINYLTRANSFERASE"/>
    <property type="match status" value="1"/>
</dbReference>
<comment type="catalytic activity">
    <reaction evidence="16">
        <text>N(4)-(alpha-D-Man-(1-&gt;3)-[alpha-D-Man-(1-&gt;3)-[alpha-D-Man-(1-&gt;6)]-alpha-D-Man-(1-&gt;6)]-beta-D-Man-(1-&gt;4)-beta-D-GlcNAc-(1-&gt;4)-beta-D-GlcNAc)-L-asparaginyl-[protein] (N-glucan mannose isomer 5A1,2) + UDP-N-acetyl-alpha-D-glucosamine = N(4)-{beta-D-GlcNAc-(1-&gt;2)-alpha-D-Man-(1-&gt;3)-[alpha-D-Man-(1-&gt;3)-[alpha-D-Man-(1-&gt;6)]-alpha-D-Man-(1-&gt;6)]-beta-D-Man-(1-&gt;4)-beta-D-GlcNAc-(1-&gt;4)-beta-D-GlcNAc}-L-asparaginyl-[protein] + UDP + H(+)</text>
        <dbReference type="Rhea" id="RHEA:11456"/>
        <dbReference type="Rhea" id="RHEA-COMP:14367"/>
        <dbReference type="Rhea" id="RHEA-COMP:14368"/>
        <dbReference type="ChEBI" id="CHEBI:15378"/>
        <dbReference type="ChEBI" id="CHEBI:57705"/>
        <dbReference type="ChEBI" id="CHEBI:58223"/>
        <dbReference type="ChEBI" id="CHEBI:59087"/>
        <dbReference type="ChEBI" id="CHEBI:60625"/>
        <dbReference type="EC" id="2.4.1.101"/>
    </reaction>
</comment>
<dbReference type="InterPro" id="IPR029044">
    <property type="entry name" value="Nucleotide-diphossugar_trans"/>
</dbReference>
<proteinExistence type="inferred from homology"/>
<comment type="cofactor">
    <cofactor evidence="1">
        <name>Mn(2+)</name>
        <dbReference type="ChEBI" id="CHEBI:29035"/>
    </cofactor>
</comment>
<dbReference type="FunFam" id="3.90.550.10:FF:000252">
    <property type="entry name" value="Protein O-linked-mannose beta-1,2-N-acetylglucosaminyltransferase 1"/>
    <property type="match status" value="1"/>
</dbReference>
<feature type="compositionally biased region" description="Basic residues" evidence="17">
    <location>
        <begin position="11"/>
        <end position="21"/>
    </location>
</feature>
<dbReference type="InterPro" id="IPR052261">
    <property type="entry name" value="Glycosyltransferase_13"/>
</dbReference>
<keyword evidence="12 18" id="KW-0472">Membrane</keyword>
<evidence type="ECO:0000256" key="7">
    <source>
        <dbReference type="ARBA" id="ARBA00022692"/>
    </source>
</evidence>
<evidence type="ECO:0000256" key="2">
    <source>
        <dbReference type="ARBA" id="ARBA00004323"/>
    </source>
</evidence>
<feature type="region of interest" description="Disordered" evidence="17">
    <location>
        <begin position="141"/>
        <end position="226"/>
    </location>
</feature>
<comment type="pathway">
    <text evidence="3">Protein modification; protein glycosylation.</text>
</comment>
<dbReference type="GO" id="GO:0046872">
    <property type="term" value="F:metal ion binding"/>
    <property type="evidence" value="ECO:0007669"/>
    <property type="project" value="UniProtKB-KW"/>
</dbReference>
<reference evidence="19 20" key="1">
    <citation type="submission" date="2019-07" db="EMBL/GenBank/DDBJ databases">
        <title>Genomes of Cafeteria roenbergensis.</title>
        <authorList>
            <person name="Fischer M.G."/>
            <person name="Hackl T."/>
            <person name="Roman M."/>
        </authorList>
    </citation>
    <scope>NUCLEOTIDE SEQUENCE [LARGE SCALE GENOMIC DNA]</scope>
    <source>
        <strain evidence="19 20">RCC970-E3</strain>
    </source>
</reference>
<evidence type="ECO:0000256" key="14">
    <source>
        <dbReference type="ARBA" id="ARBA00038949"/>
    </source>
</evidence>
<dbReference type="PANTHER" id="PTHR10468">
    <property type="entry name" value="PROTEIN O-LINKED-MANNOSE BETA-1,2-N-ACETYLGLUCOSAMINYLTRANSFERASE 1/ALPHA-1,3-MANNOSYL-GLYCOPROTEIN 2-BETA-N-ACETYLGLUCOSAMINYLTRANSFERASE"/>
    <property type="match status" value="1"/>
</dbReference>
<evidence type="ECO:0000256" key="3">
    <source>
        <dbReference type="ARBA" id="ARBA00004922"/>
    </source>
</evidence>
<keyword evidence="13" id="KW-0464">Manganese</keyword>
<dbReference type="EMBL" id="VLTL01000048">
    <property type="protein sequence ID" value="KAA0165226.1"/>
    <property type="molecule type" value="Genomic_DNA"/>
</dbReference>
<name>A0A5A8DIK9_CAFRO</name>
<evidence type="ECO:0000256" key="12">
    <source>
        <dbReference type="ARBA" id="ARBA00023136"/>
    </source>
</evidence>
<evidence type="ECO:0000256" key="11">
    <source>
        <dbReference type="ARBA" id="ARBA00023034"/>
    </source>
</evidence>
<dbReference type="SUPFAM" id="SSF53448">
    <property type="entry name" value="Nucleotide-diphospho-sugar transferases"/>
    <property type="match status" value="1"/>
</dbReference>
<dbReference type="Pfam" id="PF03071">
    <property type="entry name" value="GNT-I"/>
    <property type="match status" value="1"/>
</dbReference>